<evidence type="ECO:0000313" key="1">
    <source>
        <dbReference type="EMBL" id="MPM47282.1"/>
    </source>
</evidence>
<organism evidence="1">
    <name type="scientific">bioreactor metagenome</name>
    <dbReference type="NCBI Taxonomy" id="1076179"/>
    <lineage>
        <taxon>unclassified sequences</taxon>
        <taxon>metagenomes</taxon>
        <taxon>ecological metagenomes</taxon>
    </lineage>
</organism>
<dbReference type="AlphaFoldDB" id="A0A645A2M7"/>
<name>A0A645A2M7_9ZZZZ</name>
<gene>
    <name evidence="1" type="ORF">SDC9_93990</name>
</gene>
<comment type="caution">
    <text evidence="1">The sequence shown here is derived from an EMBL/GenBank/DDBJ whole genome shotgun (WGS) entry which is preliminary data.</text>
</comment>
<dbReference type="EMBL" id="VSSQ01011619">
    <property type="protein sequence ID" value="MPM47282.1"/>
    <property type="molecule type" value="Genomic_DNA"/>
</dbReference>
<sequence length="30" mass="3243">MEVLQGDIIQEEVLDGGFLEVIADLQGIPT</sequence>
<protein>
    <submittedName>
        <fullName evidence="1">Uncharacterized protein</fullName>
    </submittedName>
</protein>
<accession>A0A645A2M7</accession>
<proteinExistence type="predicted"/>
<reference evidence="1" key="1">
    <citation type="submission" date="2019-08" db="EMBL/GenBank/DDBJ databases">
        <authorList>
            <person name="Kucharzyk K."/>
            <person name="Murdoch R.W."/>
            <person name="Higgins S."/>
            <person name="Loffler F."/>
        </authorList>
    </citation>
    <scope>NUCLEOTIDE SEQUENCE</scope>
</reference>